<dbReference type="GO" id="GO:0006260">
    <property type="term" value="P:DNA replication"/>
    <property type="evidence" value="ECO:0007669"/>
    <property type="project" value="UniProtKB-KW"/>
</dbReference>
<evidence type="ECO:0000256" key="1">
    <source>
        <dbReference type="ARBA" id="ARBA00004147"/>
    </source>
</evidence>
<feature type="domain" description="DNA-directed DNA polymerase family B mitochondria/virus" evidence="15">
    <location>
        <begin position="396"/>
        <end position="860"/>
    </location>
</feature>
<evidence type="ECO:0000259" key="15">
    <source>
        <dbReference type="Pfam" id="PF03175"/>
    </source>
</evidence>
<comment type="subunit">
    <text evidence="10">Heterodimer with the terminal protein; this heterodimer binds to bp 9 to 18 of the genome. Forms a complex with viral pTP, DBP and hosts NFIA and POU2F1/OCT1 for initiation of replication.</text>
</comment>
<keyword evidence="3" id="KW-1048">Host nucleus</keyword>
<dbReference type="PRINTS" id="PR00106">
    <property type="entry name" value="DNAPOLB"/>
</dbReference>
<dbReference type="EMBL" id="MT894381">
    <property type="protein sequence ID" value="QQD36933.1"/>
    <property type="molecule type" value="Genomic_DNA"/>
</dbReference>
<dbReference type="GO" id="GO:0000166">
    <property type="term" value="F:nucleotide binding"/>
    <property type="evidence" value="ECO:0007669"/>
    <property type="project" value="UniProtKB-UniRule"/>
</dbReference>
<dbReference type="GO" id="GO:0039693">
    <property type="term" value="P:viral DNA genome replication"/>
    <property type="evidence" value="ECO:0007669"/>
    <property type="project" value="UniProtKB-KW"/>
</dbReference>
<dbReference type="GO" id="GO:0003677">
    <property type="term" value="F:DNA binding"/>
    <property type="evidence" value="ECO:0007669"/>
    <property type="project" value="UniProtKB-UniRule"/>
</dbReference>
<sequence length="1255" mass="144724">MSEKDSENSEHVRKKRGGGRPKKPQGEIIPFMNTKIGVDSMKVMTIPIENIEDMNRLFKSMVGKMVKQGIYYVDEVPHRIRATVFLKGLRKYLTLHKFLGGNIKGYSRINYPYYEEDPLHRLAIFKPSCIQVMKIRGKTAILKKLWVCPNPVMPPITITPDLEENKWTWITSIHPTQKCPRCGICWTNNHQCRQANSAFYWMSIEKSGRELWQHVKFKTASSPPNMKMLFITYDIETYTIHVTKGLRMMPFMLCFKLTGDEQLVSQASSIARQQPDILEHAGGFYWINCQPGHIGKMFRKFRTQIQIEFSRDLVKRFYQFNQDAIDSIMCEMMITDPNDLPYDIYLRMRKVFKIPVDFYQVSIIIVGHNICKFDEILLSSEIMENKELYPKATKCERAFMPRSGRLLFNDIYFSLPNPLYNERDGTRTNRWKDAVNVISDYQHLSVKFTVRDTCQLTGGAKLRKAAQAYALTVSKGECPYEAINSFISSGYFNMDKDGFPTIEYWENENIMREQKQIWQTNHPEQPYSIIQACLEYCMLDVTVTEQLAMTILENYNTYFQRELGFKGFFNIFERPTIPSNTHALWKQLAFTEFVVDQEKNKKSSKTKIDHKFVAQLYAPHKLMFKYIRQALRGGRCYPTHFGPFHEPVFVFDICGMYASALTHPLPHGPPLDPQSTAEHVNDINFILLTTRHISYFDSRIKPSILKVEAHPPPIHQLDPLPPICSRKGGRLVWTNESLYDEVITIIDIITLHNRGWKVKVHQDPMNVVFREWKTLCAEYVGRNIKAKEKADKEGNEIMRSISKLLSNSLYGAFATNMDTTRIIFEQDLTQEEIEKIHFGEYEVSHVTILNDSSFSGSTIQLPSAFESSVLERDFNPPLSQDLKTIKYDDISAIEKSTSKDNESLTDDVSLEDLDDELQELNAGAYIDDVDHAHIASANDTIFKPLTLLDAPAEAITVLHIEKSDKLVENNRYATQIACFVLGWSRAFFSEWAEIIHGPDSGTHPHDRKPQSLYGDTDSIFVTKSGYDRMITRGYHRIKKPNTQLIFDPKNPKLTWACECDIKCKKCNGDTFSSESIFLAPKLYALKDAHCVDCGHVGHGKLRAKGHPGEGLLYDTLLKCWQRAEEQEIGGVTDIPELSTSRTIFKKTLLNKVSKYDPFTLYNERLTRVLRPWKDKTLYAIGNTLHPYNNANPNPRNEKEVRMIEDFSAENPLEPIQEDESMILDLVKDTTDNDILNLDYIPELSVEECDSILSFF</sequence>
<organism evidence="16">
    <name type="scientific">Pacific black duck aviadenovirus</name>
    <dbReference type="NCBI Taxonomy" id="2798287"/>
    <lineage>
        <taxon>Viruses</taxon>
        <taxon>Varidnaviria</taxon>
        <taxon>Bamfordvirae</taxon>
        <taxon>Preplasmiviricota</taxon>
        <taxon>Polisuviricotina</taxon>
        <taxon>Pharingeaviricetes</taxon>
        <taxon>Rowavirales</taxon>
        <taxon>Adenoviridae</taxon>
        <taxon>Aviadenovirus</taxon>
    </lineage>
</organism>
<dbReference type="InterPro" id="IPR006172">
    <property type="entry name" value="DNA-dir_DNA_pol_B"/>
</dbReference>
<dbReference type="InterPro" id="IPR004868">
    <property type="entry name" value="DNA-dir_DNA_pol_B_mt/vir"/>
</dbReference>
<keyword evidence="8" id="KW-1194">Viral DNA replication</keyword>
<feature type="region of interest" description="Disordered" evidence="14">
    <location>
        <begin position="1"/>
        <end position="27"/>
    </location>
</feature>
<dbReference type="PROSITE" id="PS00116">
    <property type="entry name" value="DNA_POLYMERASE_B"/>
    <property type="match status" value="1"/>
</dbReference>
<evidence type="ECO:0000256" key="7">
    <source>
        <dbReference type="ARBA" id="ARBA00022932"/>
    </source>
</evidence>
<dbReference type="Pfam" id="PF03175">
    <property type="entry name" value="DNA_pol_B_2"/>
    <property type="match status" value="1"/>
</dbReference>
<comment type="subcellular location">
    <subcellularLocation>
        <location evidence="1">Host nucleus</location>
    </subcellularLocation>
</comment>
<name>A0A7T4V7E8_9ADEN</name>
<dbReference type="SUPFAM" id="SSF56672">
    <property type="entry name" value="DNA/RNA polymerases"/>
    <property type="match status" value="1"/>
</dbReference>
<evidence type="ECO:0000256" key="12">
    <source>
        <dbReference type="PIRNR" id="PIRNR000788"/>
    </source>
</evidence>
<comment type="catalytic activity">
    <reaction evidence="11 12 13">
        <text>DNA(n) + a 2'-deoxyribonucleoside 5'-triphosphate = DNA(n+1) + diphosphate</text>
        <dbReference type="Rhea" id="RHEA:22508"/>
        <dbReference type="Rhea" id="RHEA-COMP:17339"/>
        <dbReference type="Rhea" id="RHEA-COMP:17340"/>
        <dbReference type="ChEBI" id="CHEBI:33019"/>
        <dbReference type="ChEBI" id="CHEBI:61560"/>
        <dbReference type="ChEBI" id="CHEBI:173112"/>
        <dbReference type="EC" id="2.7.7.7"/>
    </reaction>
</comment>
<evidence type="ECO:0000256" key="4">
    <source>
        <dbReference type="ARBA" id="ARBA00022679"/>
    </source>
</evidence>
<keyword evidence="7 12" id="KW-0239">DNA-directed DNA polymerase</keyword>
<feature type="compositionally biased region" description="Basic residues" evidence="14">
    <location>
        <begin position="12"/>
        <end position="23"/>
    </location>
</feature>
<keyword evidence="4 12" id="KW-0808">Transferase</keyword>
<evidence type="ECO:0000256" key="11">
    <source>
        <dbReference type="ARBA" id="ARBA00049244"/>
    </source>
</evidence>
<dbReference type="SUPFAM" id="SSF53098">
    <property type="entry name" value="Ribonuclease H-like"/>
    <property type="match status" value="1"/>
</dbReference>
<dbReference type="InterPro" id="IPR043502">
    <property type="entry name" value="DNA/RNA_pol_sf"/>
</dbReference>
<dbReference type="Gene3D" id="3.90.1600.10">
    <property type="entry name" value="Palm domain of DNA polymerase"/>
    <property type="match status" value="1"/>
</dbReference>
<protein>
    <recommendedName>
        <fullName evidence="12 13">DNA polymerase</fullName>
        <ecNumber evidence="12 13">2.7.7.7</ecNumber>
    </recommendedName>
</protein>
<evidence type="ECO:0000313" key="16">
    <source>
        <dbReference type="EMBL" id="QQD36933.1"/>
    </source>
</evidence>
<evidence type="ECO:0000256" key="13">
    <source>
        <dbReference type="RuleBase" id="RU000442"/>
    </source>
</evidence>
<dbReference type="EC" id="2.7.7.7" evidence="12 13"/>
<evidence type="ECO:0000256" key="3">
    <source>
        <dbReference type="ARBA" id="ARBA00022562"/>
    </source>
</evidence>
<evidence type="ECO:0000256" key="10">
    <source>
        <dbReference type="ARBA" id="ARBA00046822"/>
    </source>
</evidence>
<keyword evidence="9 12" id="KW-0238">DNA-binding</keyword>
<evidence type="ECO:0000256" key="5">
    <source>
        <dbReference type="ARBA" id="ARBA00022695"/>
    </source>
</evidence>
<comment type="similarity">
    <text evidence="2 12 13">Belongs to the DNA polymerase type-B family.</text>
</comment>
<dbReference type="PIRSF" id="PIRSF000788">
    <property type="entry name" value="DPol_ADV"/>
    <property type="match status" value="1"/>
</dbReference>
<dbReference type="InterPro" id="IPR012337">
    <property type="entry name" value="RNaseH-like_sf"/>
</dbReference>
<evidence type="ECO:0000256" key="14">
    <source>
        <dbReference type="SAM" id="MobiDB-lite"/>
    </source>
</evidence>
<accession>A0A7T4V7E8</accession>
<dbReference type="GO" id="GO:0042025">
    <property type="term" value="C:host cell nucleus"/>
    <property type="evidence" value="ECO:0007669"/>
    <property type="project" value="UniProtKB-SubCell"/>
</dbReference>
<dbReference type="SMART" id="SM00486">
    <property type="entry name" value="POLBc"/>
    <property type="match status" value="1"/>
</dbReference>
<dbReference type="InterPro" id="IPR023211">
    <property type="entry name" value="DNA_pol_palm_dom_sf"/>
</dbReference>
<keyword evidence="6 12" id="KW-0235">DNA replication</keyword>
<evidence type="ECO:0000256" key="2">
    <source>
        <dbReference type="ARBA" id="ARBA00005755"/>
    </source>
</evidence>
<dbReference type="GO" id="GO:0003887">
    <property type="term" value="F:DNA-directed DNA polymerase activity"/>
    <property type="evidence" value="ECO:0007669"/>
    <property type="project" value="UniProtKB-UniRule"/>
</dbReference>
<dbReference type="InterPro" id="IPR017964">
    <property type="entry name" value="DNA-dir_DNA_pol_B_CS"/>
</dbReference>
<keyword evidence="5 12" id="KW-0548">Nucleotidyltransferase</keyword>
<dbReference type="InterPro" id="IPR014382">
    <property type="entry name" value="DNA-dir_DNA_pol_B_adenovir"/>
</dbReference>
<feature type="compositionally biased region" description="Basic and acidic residues" evidence="14">
    <location>
        <begin position="1"/>
        <end position="11"/>
    </location>
</feature>
<evidence type="ECO:0000256" key="8">
    <source>
        <dbReference type="ARBA" id="ARBA00023109"/>
    </source>
</evidence>
<evidence type="ECO:0000256" key="6">
    <source>
        <dbReference type="ARBA" id="ARBA00022705"/>
    </source>
</evidence>
<reference evidence="16" key="1">
    <citation type="journal article" date="2020" name="Sci. Rep.">
        <title>Metagenomic characterisation of additional and novel avian viruses from Australian wild ducks.</title>
        <authorList>
            <person name="Vibin J."/>
            <person name="Chamings A."/>
            <person name="Klaassen M."/>
            <person name="Alexandersen S."/>
        </authorList>
    </citation>
    <scope>NUCLEOTIDE SEQUENCE</scope>
    <source>
        <strain evidence="16">PBDAdV/PBD12.16-AU-2016</strain>
    </source>
</reference>
<proteinExistence type="inferred from homology"/>
<evidence type="ECO:0000256" key="9">
    <source>
        <dbReference type="ARBA" id="ARBA00023125"/>
    </source>
</evidence>